<organism evidence="2">
    <name type="scientific">Chaetoceros debilis</name>
    <dbReference type="NCBI Taxonomy" id="122233"/>
    <lineage>
        <taxon>Eukaryota</taxon>
        <taxon>Sar</taxon>
        <taxon>Stramenopiles</taxon>
        <taxon>Ochrophyta</taxon>
        <taxon>Bacillariophyta</taxon>
        <taxon>Coscinodiscophyceae</taxon>
        <taxon>Chaetocerotophycidae</taxon>
        <taxon>Chaetocerotales</taxon>
        <taxon>Chaetocerotaceae</taxon>
        <taxon>Chaetoceros</taxon>
    </lineage>
</organism>
<accession>A0A6S8TN55</accession>
<proteinExistence type="predicted"/>
<reference evidence="2" key="1">
    <citation type="submission" date="2021-01" db="EMBL/GenBank/DDBJ databases">
        <authorList>
            <person name="Corre E."/>
            <person name="Pelletier E."/>
            <person name="Niang G."/>
            <person name="Scheremetjew M."/>
            <person name="Finn R."/>
            <person name="Kale V."/>
            <person name="Holt S."/>
            <person name="Cochrane G."/>
            <person name="Meng A."/>
            <person name="Brown T."/>
            <person name="Cohen L."/>
        </authorList>
    </citation>
    <scope>NUCLEOTIDE SEQUENCE</scope>
    <source>
        <strain evidence="2">MM31A-1</strain>
    </source>
</reference>
<gene>
    <name evidence="1" type="ORF">CDEB00056_LOCUS6545</name>
    <name evidence="2" type="ORF">CDEB00056_LOCUS6546</name>
</gene>
<protein>
    <submittedName>
        <fullName evidence="2">Uncharacterized protein</fullName>
    </submittedName>
</protein>
<dbReference type="EMBL" id="HBIO01008566">
    <property type="protein sequence ID" value="CAE0461705.1"/>
    <property type="molecule type" value="Transcribed_RNA"/>
</dbReference>
<name>A0A6S8TN55_9STRA</name>
<evidence type="ECO:0000313" key="2">
    <source>
        <dbReference type="EMBL" id="CAE0461705.1"/>
    </source>
</evidence>
<sequence>MQAPRIRQNSACCCSPLFSADVMPQVLENFGFSVEDFATLMNDVNTIIKRNNPFTPRMWMLMGITIGVFFCPMKKRLQINTAEVNDFLDSSTKLNAVGLRAVYFPPNGRHYGYIEFIGVKE</sequence>
<dbReference type="EMBL" id="HBIO01008565">
    <property type="protein sequence ID" value="CAE0461704.1"/>
    <property type="molecule type" value="Transcribed_RNA"/>
</dbReference>
<dbReference type="AlphaFoldDB" id="A0A6S8TN55"/>
<evidence type="ECO:0000313" key="1">
    <source>
        <dbReference type="EMBL" id="CAE0461704.1"/>
    </source>
</evidence>